<gene>
    <name evidence="2" type="ORF">C5O19_15370</name>
</gene>
<protein>
    <recommendedName>
        <fullName evidence="4">Glycosyltransferase RgtA/B/C/D-like domain-containing protein</fullName>
    </recommendedName>
</protein>
<dbReference type="AlphaFoldDB" id="A0A2S7IJB0"/>
<evidence type="ECO:0000313" key="2">
    <source>
        <dbReference type="EMBL" id="PQA56723.1"/>
    </source>
</evidence>
<comment type="caution">
    <text evidence="2">The sequence shown here is derived from an EMBL/GenBank/DDBJ whole genome shotgun (WGS) entry which is preliminary data.</text>
</comment>
<keyword evidence="1" id="KW-0812">Transmembrane</keyword>
<proteinExistence type="predicted"/>
<feature type="transmembrane region" description="Helical" evidence="1">
    <location>
        <begin position="305"/>
        <end position="322"/>
    </location>
</feature>
<dbReference type="Proteomes" id="UP000239590">
    <property type="component" value="Unassembled WGS sequence"/>
</dbReference>
<evidence type="ECO:0008006" key="4">
    <source>
        <dbReference type="Google" id="ProtNLM"/>
    </source>
</evidence>
<evidence type="ECO:0000313" key="3">
    <source>
        <dbReference type="Proteomes" id="UP000239590"/>
    </source>
</evidence>
<feature type="transmembrane region" description="Helical" evidence="1">
    <location>
        <begin position="222"/>
        <end position="242"/>
    </location>
</feature>
<reference evidence="3" key="1">
    <citation type="submission" date="2018-02" db="EMBL/GenBank/DDBJ databases">
        <title>Genome sequencing of Solimonas sp. HR-BB.</title>
        <authorList>
            <person name="Lee Y."/>
            <person name="Jeon C.O."/>
        </authorList>
    </citation>
    <scope>NUCLEOTIDE SEQUENCE [LARGE SCALE GENOMIC DNA]</scope>
    <source>
        <strain evidence="3">HR-U</strain>
    </source>
</reference>
<feature type="transmembrane region" description="Helical" evidence="1">
    <location>
        <begin position="75"/>
        <end position="93"/>
    </location>
</feature>
<evidence type="ECO:0000256" key="1">
    <source>
        <dbReference type="SAM" id="Phobius"/>
    </source>
</evidence>
<dbReference type="RefSeq" id="WP_133163375.1">
    <property type="nucleotide sequence ID" value="NZ_PTRA01000002.1"/>
</dbReference>
<dbReference type="EMBL" id="PTRA01000002">
    <property type="protein sequence ID" value="PQA56723.1"/>
    <property type="molecule type" value="Genomic_DNA"/>
</dbReference>
<feature type="transmembrane region" description="Helical" evidence="1">
    <location>
        <begin position="123"/>
        <end position="138"/>
    </location>
</feature>
<feature type="transmembrane region" description="Helical" evidence="1">
    <location>
        <begin position="150"/>
        <end position="170"/>
    </location>
</feature>
<feature type="transmembrane region" description="Helical" evidence="1">
    <location>
        <begin position="190"/>
        <end position="210"/>
    </location>
</feature>
<dbReference type="OrthoDB" id="1815350at2"/>
<sequence>MSSSRANYALFFTYTVFVIVSLWQHEMWRDELQAWGIVASTANPFDLAVNARYEGHPLLWFVLLWPLAQLFDHPNVMQVLHGALALGSAYLIIFKSPFRFLEKILILFSYYFIYEYVTISRNYQIGVLIICGICVLWRNPQKNLLAISGLLFLLLQTNVFAFLVGLGLAVGLLAEEVYARRIWPLRSKSLLAALVILAGVMGTAQSLPPADSGFLTQWTSRFDSGTFLFAAAGVAHGFLPLSSFSEYHYWNFSLFPFGLGVKLALGLVLAVLAIFSKPKSSVALIILVASVFFIFIFTYEKPRGLFRHFGHYTLALIAAYWIDGYKQSSRPVFTLGYFGVGILLLQVLAGMNAWYRDLRYPFSQAEAMALYLQKTYPACTPVAGVFQDYMIPLEWFLGRSIYCLDVQQERPYVLWSKSHWNDTLNNQPDSLTYQRFITYQQSHPESVLVMTYHTSNHPEVGQQDTLRSAEGTYVFTCLKKFDGSITSEDYYLFNTRKVDSR</sequence>
<keyword evidence="1" id="KW-1133">Transmembrane helix</keyword>
<keyword evidence="1" id="KW-0472">Membrane</keyword>
<feature type="transmembrane region" description="Helical" evidence="1">
    <location>
        <begin position="334"/>
        <end position="355"/>
    </location>
</feature>
<name>A0A2S7IJB0_9BACT</name>
<organism evidence="2 3">
    <name type="scientific">Siphonobacter curvatus</name>
    <dbReference type="NCBI Taxonomy" id="2094562"/>
    <lineage>
        <taxon>Bacteria</taxon>
        <taxon>Pseudomonadati</taxon>
        <taxon>Bacteroidota</taxon>
        <taxon>Cytophagia</taxon>
        <taxon>Cytophagales</taxon>
        <taxon>Cytophagaceae</taxon>
        <taxon>Siphonobacter</taxon>
    </lineage>
</organism>
<feature type="transmembrane region" description="Helical" evidence="1">
    <location>
        <begin position="254"/>
        <end position="275"/>
    </location>
</feature>
<keyword evidence="3" id="KW-1185">Reference proteome</keyword>
<feature type="transmembrane region" description="Helical" evidence="1">
    <location>
        <begin position="7"/>
        <end position="25"/>
    </location>
</feature>
<feature type="transmembrane region" description="Helical" evidence="1">
    <location>
        <begin position="282"/>
        <end position="299"/>
    </location>
</feature>
<accession>A0A2S7IJB0</accession>